<evidence type="ECO:0000313" key="11">
    <source>
        <dbReference type="Proteomes" id="UP001056855"/>
    </source>
</evidence>
<dbReference type="InterPro" id="IPR036097">
    <property type="entry name" value="HisK_dim/P_sf"/>
</dbReference>
<dbReference type="GO" id="GO:0030295">
    <property type="term" value="F:protein kinase activator activity"/>
    <property type="evidence" value="ECO:0007669"/>
    <property type="project" value="TreeGrafter"/>
</dbReference>
<dbReference type="SMART" id="SM00387">
    <property type="entry name" value="HATPase_c"/>
    <property type="match status" value="1"/>
</dbReference>
<dbReference type="GO" id="GO:0007234">
    <property type="term" value="P:osmosensory signaling via phosphorelay pathway"/>
    <property type="evidence" value="ECO:0007669"/>
    <property type="project" value="TreeGrafter"/>
</dbReference>
<dbReference type="GO" id="GO:0000155">
    <property type="term" value="F:phosphorelay sensor kinase activity"/>
    <property type="evidence" value="ECO:0007669"/>
    <property type="project" value="InterPro"/>
</dbReference>
<dbReference type="PRINTS" id="PR00344">
    <property type="entry name" value="BCTRLSENSOR"/>
</dbReference>
<dbReference type="GO" id="GO:0000156">
    <property type="term" value="F:phosphorelay response regulator activity"/>
    <property type="evidence" value="ECO:0007669"/>
    <property type="project" value="TreeGrafter"/>
</dbReference>
<dbReference type="PANTHER" id="PTHR42878">
    <property type="entry name" value="TWO-COMPONENT HISTIDINE KINASE"/>
    <property type="match status" value="1"/>
</dbReference>
<reference evidence="10" key="1">
    <citation type="submission" date="2022-06" db="EMBL/GenBank/DDBJ databases">
        <title>Diverse halophilic archaea isolated from saline environments.</title>
        <authorList>
            <person name="Cui H.-L."/>
        </authorList>
    </citation>
    <scope>NUCLEOTIDE SEQUENCE</scope>
    <source>
        <strain evidence="10">WLHS1</strain>
    </source>
</reference>
<dbReference type="InterPro" id="IPR003661">
    <property type="entry name" value="HisK_dim/P_dom"/>
</dbReference>
<dbReference type="EC" id="2.7.13.3" evidence="2"/>
<evidence type="ECO:0000256" key="3">
    <source>
        <dbReference type="ARBA" id="ARBA00022553"/>
    </source>
</evidence>
<dbReference type="InterPro" id="IPR005467">
    <property type="entry name" value="His_kinase_dom"/>
</dbReference>
<keyword evidence="11" id="KW-1185">Reference proteome</keyword>
<accession>A0A9E7SWF2</accession>
<dbReference type="CDD" id="cd00075">
    <property type="entry name" value="HATPase"/>
    <property type="match status" value="1"/>
</dbReference>
<dbReference type="PROSITE" id="PS50109">
    <property type="entry name" value="HIS_KIN"/>
    <property type="match status" value="1"/>
</dbReference>
<organism evidence="10 11">
    <name type="scientific">Natronosalvus rutilus</name>
    <dbReference type="NCBI Taxonomy" id="2953753"/>
    <lineage>
        <taxon>Archaea</taxon>
        <taxon>Methanobacteriati</taxon>
        <taxon>Methanobacteriota</taxon>
        <taxon>Stenosarchaea group</taxon>
        <taxon>Halobacteria</taxon>
        <taxon>Halobacteriales</taxon>
        <taxon>Natrialbaceae</taxon>
        <taxon>Natronosalvus</taxon>
    </lineage>
</organism>
<dbReference type="Proteomes" id="UP001056855">
    <property type="component" value="Chromosome"/>
</dbReference>
<dbReference type="PANTHER" id="PTHR42878:SF7">
    <property type="entry name" value="SENSOR HISTIDINE KINASE GLRK"/>
    <property type="match status" value="1"/>
</dbReference>
<dbReference type="RefSeq" id="WP_254158508.1">
    <property type="nucleotide sequence ID" value="NZ_CP100355.1"/>
</dbReference>
<dbReference type="InterPro" id="IPR036890">
    <property type="entry name" value="HATPase_C_sf"/>
</dbReference>
<feature type="domain" description="Histidine kinase" evidence="9">
    <location>
        <begin position="20"/>
        <end position="226"/>
    </location>
</feature>
<keyword evidence="6 10" id="KW-0418">Kinase</keyword>
<dbReference type="SUPFAM" id="SSF47384">
    <property type="entry name" value="Homodimeric domain of signal transducing histidine kinase"/>
    <property type="match status" value="1"/>
</dbReference>
<keyword evidence="5" id="KW-0547">Nucleotide-binding</keyword>
<dbReference type="Gene3D" id="3.30.565.10">
    <property type="entry name" value="Histidine kinase-like ATPase, C-terminal domain"/>
    <property type="match status" value="1"/>
</dbReference>
<dbReference type="CDD" id="cd00082">
    <property type="entry name" value="HisKA"/>
    <property type="match status" value="1"/>
</dbReference>
<dbReference type="AlphaFoldDB" id="A0A9E7SWF2"/>
<evidence type="ECO:0000256" key="5">
    <source>
        <dbReference type="ARBA" id="ARBA00022741"/>
    </source>
</evidence>
<evidence type="ECO:0000256" key="7">
    <source>
        <dbReference type="ARBA" id="ARBA00022840"/>
    </source>
</evidence>
<keyword evidence="7" id="KW-0067">ATP-binding</keyword>
<evidence type="ECO:0000259" key="9">
    <source>
        <dbReference type="PROSITE" id="PS50109"/>
    </source>
</evidence>
<evidence type="ECO:0000256" key="2">
    <source>
        <dbReference type="ARBA" id="ARBA00012438"/>
    </source>
</evidence>
<evidence type="ECO:0000256" key="6">
    <source>
        <dbReference type="ARBA" id="ARBA00022777"/>
    </source>
</evidence>
<proteinExistence type="predicted"/>
<dbReference type="Pfam" id="PF02518">
    <property type="entry name" value="HATPase_c"/>
    <property type="match status" value="1"/>
</dbReference>
<dbReference type="InterPro" id="IPR050351">
    <property type="entry name" value="BphY/WalK/GraS-like"/>
</dbReference>
<dbReference type="KEGG" id="sawl:NGM29_01535"/>
<gene>
    <name evidence="10" type="ORF">NGM29_01535</name>
</gene>
<keyword evidence="8" id="KW-0902">Two-component regulatory system</keyword>
<dbReference type="EMBL" id="CP100355">
    <property type="protein sequence ID" value="UTF53996.1"/>
    <property type="molecule type" value="Genomic_DNA"/>
</dbReference>
<name>A0A9E7SWF2_9EURY</name>
<dbReference type="InterPro" id="IPR003594">
    <property type="entry name" value="HATPase_dom"/>
</dbReference>
<dbReference type="GeneID" id="73288687"/>
<evidence type="ECO:0000313" key="10">
    <source>
        <dbReference type="EMBL" id="UTF53996.1"/>
    </source>
</evidence>
<keyword evidence="3" id="KW-0597">Phosphoprotein</keyword>
<dbReference type="InterPro" id="IPR004358">
    <property type="entry name" value="Sig_transdc_His_kin-like_C"/>
</dbReference>
<sequence>MVRSEQLEEQRTMLDYLNSVLRHEVLNSANIIDGYASQILKADSELDPAHREYAAIIHKEANEMSTIIDDVRVLLETASGTHEQYPVDLAQVLTDEVTKLTNRYGDVEVQTDIPDELVVQADELLPRVFGNVLSNAVTHNDADTPTVSVIAERMDDTARVRIEDNGPGIRADAIDSLFERKKGRGTTHGLGLYLVDELVSTYDGTVEVTETGPDGSQFTIELPFAQSSDDKTVPEAIAA</sequence>
<comment type="catalytic activity">
    <reaction evidence="1">
        <text>ATP + protein L-histidine = ADP + protein N-phospho-L-histidine.</text>
        <dbReference type="EC" id="2.7.13.3"/>
    </reaction>
</comment>
<keyword evidence="4" id="KW-0808">Transferase</keyword>
<dbReference type="SMART" id="SM00388">
    <property type="entry name" value="HisKA"/>
    <property type="match status" value="1"/>
</dbReference>
<evidence type="ECO:0000256" key="1">
    <source>
        <dbReference type="ARBA" id="ARBA00000085"/>
    </source>
</evidence>
<dbReference type="Gene3D" id="1.10.287.130">
    <property type="match status" value="1"/>
</dbReference>
<evidence type="ECO:0000256" key="8">
    <source>
        <dbReference type="ARBA" id="ARBA00023012"/>
    </source>
</evidence>
<dbReference type="SUPFAM" id="SSF55874">
    <property type="entry name" value="ATPase domain of HSP90 chaperone/DNA topoisomerase II/histidine kinase"/>
    <property type="match status" value="1"/>
</dbReference>
<protein>
    <recommendedName>
        <fullName evidence="2">histidine kinase</fullName>
        <ecNumber evidence="2">2.7.13.3</ecNumber>
    </recommendedName>
</protein>
<evidence type="ECO:0000256" key="4">
    <source>
        <dbReference type="ARBA" id="ARBA00022679"/>
    </source>
</evidence>
<dbReference type="GO" id="GO:0005524">
    <property type="term" value="F:ATP binding"/>
    <property type="evidence" value="ECO:0007669"/>
    <property type="project" value="UniProtKB-KW"/>
</dbReference>